<dbReference type="Proteomes" id="UP000285112">
    <property type="component" value="Unassembled WGS sequence"/>
</dbReference>
<dbReference type="AlphaFoldDB" id="A0A419HMY1"/>
<sequence>MTIPFFAPGLVANEVPLKQIQEVATTPARKFMPGARTGEFERGQRDAADAIACGGGTSALLPVLIAIGGEAICAPLAASPTSPRENLLFVAALPAFEAGILRGRRLWLGFGTPGILRARKPGTHLYRPAVDLVVVR</sequence>
<protein>
    <submittedName>
        <fullName evidence="1">Uncharacterized protein</fullName>
    </submittedName>
</protein>
<dbReference type="OrthoDB" id="9804264at2"/>
<dbReference type="EMBL" id="QZFV01000137">
    <property type="protein sequence ID" value="RJQ77458.1"/>
    <property type="molecule type" value="Genomic_DNA"/>
</dbReference>
<organism evidence="1 2">
    <name type="scientific">Amycolatopsis panacis</name>
    <dbReference type="NCBI Taxonomy" id="2340917"/>
    <lineage>
        <taxon>Bacteria</taxon>
        <taxon>Bacillati</taxon>
        <taxon>Actinomycetota</taxon>
        <taxon>Actinomycetes</taxon>
        <taxon>Pseudonocardiales</taxon>
        <taxon>Pseudonocardiaceae</taxon>
        <taxon>Amycolatopsis</taxon>
    </lineage>
</organism>
<reference evidence="1 2" key="1">
    <citation type="submission" date="2018-09" db="EMBL/GenBank/DDBJ databases">
        <title>YIM PH 21725 draft genome.</title>
        <authorList>
            <person name="Miao C."/>
        </authorList>
    </citation>
    <scope>NUCLEOTIDE SEQUENCE [LARGE SCALE GENOMIC DNA]</scope>
    <source>
        <strain evidence="2">YIM PH21725</strain>
    </source>
</reference>
<comment type="caution">
    <text evidence="1">The sequence shown here is derived from an EMBL/GenBank/DDBJ whole genome shotgun (WGS) entry which is preliminary data.</text>
</comment>
<proteinExistence type="predicted"/>
<dbReference type="RefSeq" id="WP_120026546.1">
    <property type="nucleotide sequence ID" value="NZ_QZFV01000137.1"/>
</dbReference>
<evidence type="ECO:0000313" key="2">
    <source>
        <dbReference type="Proteomes" id="UP000285112"/>
    </source>
</evidence>
<keyword evidence="2" id="KW-1185">Reference proteome</keyword>
<name>A0A419HMY1_9PSEU</name>
<evidence type="ECO:0000313" key="1">
    <source>
        <dbReference type="EMBL" id="RJQ77458.1"/>
    </source>
</evidence>
<accession>A0A419HMY1</accession>
<gene>
    <name evidence="1" type="ORF">D5S19_28955</name>
</gene>